<feature type="domain" description="Phytase-like" evidence="2">
    <location>
        <begin position="446"/>
        <end position="706"/>
    </location>
</feature>
<dbReference type="Gene3D" id="2.130.10.10">
    <property type="entry name" value="YVTN repeat-like/Quinoprotein amine dehydrogenase"/>
    <property type="match status" value="1"/>
</dbReference>
<dbReference type="EMBL" id="JAEMUH010000010">
    <property type="protein sequence ID" value="MBJ7551365.1"/>
    <property type="molecule type" value="Genomic_DNA"/>
</dbReference>
<evidence type="ECO:0000313" key="3">
    <source>
        <dbReference type="EMBL" id="MBJ7551365.1"/>
    </source>
</evidence>
<comment type="caution">
    <text evidence="3">The sequence shown here is derived from an EMBL/GenBank/DDBJ whole genome shotgun (WGS) entry which is preliminary data.</text>
</comment>
<dbReference type="SUPFAM" id="SSF101898">
    <property type="entry name" value="NHL repeat"/>
    <property type="match status" value="1"/>
</dbReference>
<protein>
    <submittedName>
        <fullName evidence="3">Esterase-like activity of phytase family protein</fullName>
    </submittedName>
</protein>
<feature type="chain" id="PRO_5047131711" evidence="1">
    <location>
        <begin position="25"/>
        <end position="724"/>
    </location>
</feature>
<dbReference type="InterPro" id="IPR027372">
    <property type="entry name" value="Phytase-like_dom"/>
</dbReference>
<evidence type="ECO:0000313" key="4">
    <source>
        <dbReference type="Proteomes" id="UP000598488"/>
    </source>
</evidence>
<name>A0ABS0ZCJ5_9GAMM</name>
<dbReference type="Proteomes" id="UP000598488">
    <property type="component" value="Unassembled WGS sequence"/>
</dbReference>
<organism evidence="3 4">
    <name type="scientific">Marinomonas ostreistagni</name>
    <dbReference type="NCBI Taxonomy" id="359209"/>
    <lineage>
        <taxon>Bacteria</taxon>
        <taxon>Pseudomonadati</taxon>
        <taxon>Pseudomonadota</taxon>
        <taxon>Gammaproteobacteria</taxon>
        <taxon>Oceanospirillales</taxon>
        <taxon>Oceanospirillaceae</taxon>
        <taxon>Marinomonas</taxon>
    </lineage>
</organism>
<keyword evidence="4" id="KW-1185">Reference proteome</keyword>
<dbReference type="InterPro" id="IPR052956">
    <property type="entry name" value="Mesenchyme-surface_protein"/>
</dbReference>
<dbReference type="SUPFAM" id="SSF50969">
    <property type="entry name" value="YVTN repeat-like/Quinoprotein amine dehydrogenase"/>
    <property type="match status" value="1"/>
</dbReference>
<feature type="signal peptide" evidence="1">
    <location>
        <begin position="1"/>
        <end position="24"/>
    </location>
</feature>
<dbReference type="RefSeq" id="WP_199462942.1">
    <property type="nucleotide sequence ID" value="NZ_JAEMUH010000010.1"/>
</dbReference>
<dbReference type="InterPro" id="IPR011044">
    <property type="entry name" value="Quino_amine_DH_bsu"/>
</dbReference>
<sequence>MLRRTFKRTLIAACLSTTAITASAESFNRIASFPVAKNLGANNLETETSAEIITATEDGNTLIYSDSPLGGIGFVDIKNAKHPKAKGFLDLNGEPTSVATIGKWVVAGVNTSESYTKPSGYLAIVDVASQKVIQRCELGGQPDSVAVSKDSRYIAVAIENERDEDLNDGAIPQLPAGYVVIIEFDPASGECKKAHNISLTGLADIAPTDPEPEFVAFNEHNEVVITLQENNHIVIVDAKTAKITNHFSAGTVDLSNIDIKKDGALTFTGTLEAVKREPDAVKWLDNDRFVIANEGDYQGGARGFTIFNKQGEVLFESGASFEHEVVRVGHYPEKRSGKKGSEPEGLEVGQFNGQTYIFVMSERGSVVGVYKDTGAAPELVQMLPSGIAPESAIAIPSRNLIATANEKDLIEDKGPRSHVMLYQLDDQAPSYPQIRSNLDKAGTPIGWGALSGLAADPKQAGKLYAVSDSFYSSQPAIFTIDATQTPAQITNKLVVTRDGKPAEKLDLEGIVVDPSGGFWLASEGNDKKEVPHALYHVAMSGEIDQTISFPAKLLENQERFGAEGLTLIDNQLWIAIQRPWKDDAKSETKLLAYNIEAEKWSAAHYPLEKVEQGWIGLSEITVHNGHFYIIERDNQLADKAQVKRLYKVALSNIKTAELGKPLPTVKKELVYDFLPELKAQNGIVVDKIEGFTIDANNMGYAVTDNDGVDDSTGETFFFKVGEFR</sequence>
<dbReference type="InterPro" id="IPR015943">
    <property type="entry name" value="WD40/YVTN_repeat-like_dom_sf"/>
</dbReference>
<gene>
    <name evidence="3" type="ORF">JHD44_11790</name>
</gene>
<proteinExistence type="predicted"/>
<evidence type="ECO:0000256" key="1">
    <source>
        <dbReference type="SAM" id="SignalP"/>
    </source>
</evidence>
<dbReference type="PANTHER" id="PTHR46928:SF1">
    <property type="entry name" value="MESENCHYME-SPECIFIC CELL SURFACE GLYCOPROTEIN"/>
    <property type="match status" value="1"/>
</dbReference>
<accession>A0ABS0ZCJ5</accession>
<evidence type="ECO:0000259" key="2">
    <source>
        <dbReference type="Pfam" id="PF13449"/>
    </source>
</evidence>
<dbReference type="PANTHER" id="PTHR46928">
    <property type="entry name" value="MESENCHYME-SPECIFIC CELL SURFACE GLYCOPROTEIN"/>
    <property type="match status" value="1"/>
</dbReference>
<reference evidence="3 4" key="1">
    <citation type="submission" date="2020-12" db="EMBL/GenBank/DDBJ databases">
        <title>Comparative genome analysis of fungal antagonists Marinomonas ostreistagni 398 and M. spartinae 468.</title>
        <authorList>
            <person name="Fields J.L."/>
            <person name="Mavrodi O.V."/>
            <person name="Biber P.D."/>
            <person name="Indest K.J."/>
            <person name="Mavrodi D.V."/>
        </authorList>
    </citation>
    <scope>NUCLEOTIDE SEQUENCE [LARGE SCALE GENOMIC DNA]</scope>
    <source>
        <strain evidence="3 4">USM7</strain>
    </source>
</reference>
<dbReference type="Pfam" id="PF13449">
    <property type="entry name" value="Phytase-like"/>
    <property type="match status" value="1"/>
</dbReference>
<keyword evidence="1" id="KW-0732">Signal</keyword>